<organism evidence="1 2">
    <name type="scientific">Hyalomma asiaticum</name>
    <name type="common">Tick</name>
    <dbReference type="NCBI Taxonomy" id="266040"/>
    <lineage>
        <taxon>Eukaryota</taxon>
        <taxon>Metazoa</taxon>
        <taxon>Ecdysozoa</taxon>
        <taxon>Arthropoda</taxon>
        <taxon>Chelicerata</taxon>
        <taxon>Arachnida</taxon>
        <taxon>Acari</taxon>
        <taxon>Parasitiformes</taxon>
        <taxon>Ixodida</taxon>
        <taxon>Ixodoidea</taxon>
        <taxon>Ixodidae</taxon>
        <taxon>Hyalomminae</taxon>
        <taxon>Hyalomma</taxon>
    </lineage>
</organism>
<sequence length="97" mass="11145">MEERQQTQEIMASFAREVTQQLQQHITVQLAPIHATFQELSAFVSYAEKNHVVKATVHKMHYSADASRRKARNDLHNAPRPESMTIGEDREIAQDSE</sequence>
<reference evidence="1" key="1">
    <citation type="submission" date="2020-05" db="EMBL/GenBank/DDBJ databases">
        <title>Large-scale comparative analyses of tick genomes elucidate their genetic diversity and vector capacities.</title>
        <authorList>
            <person name="Jia N."/>
            <person name="Wang J."/>
            <person name="Shi W."/>
            <person name="Du L."/>
            <person name="Sun Y."/>
            <person name="Zhan W."/>
            <person name="Jiang J."/>
            <person name="Wang Q."/>
            <person name="Zhang B."/>
            <person name="Ji P."/>
            <person name="Sakyi L.B."/>
            <person name="Cui X."/>
            <person name="Yuan T."/>
            <person name="Jiang B."/>
            <person name="Yang W."/>
            <person name="Lam T.T.-Y."/>
            <person name="Chang Q."/>
            <person name="Ding S."/>
            <person name="Wang X."/>
            <person name="Zhu J."/>
            <person name="Ruan X."/>
            <person name="Zhao L."/>
            <person name="Wei J."/>
            <person name="Que T."/>
            <person name="Du C."/>
            <person name="Cheng J."/>
            <person name="Dai P."/>
            <person name="Han X."/>
            <person name="Huang E."/>
            <person name="Gao Y."/>
            <person name="Liu J."/>
            <person name="Shao H."/>
            <person name="Ye R."/>
            <person name="Li L."/>
            <person name="Wei W."/>
            <person name="Wang X."/>
            <person name="Wang C."/>
            <person name="Yang T."/>
            <person name="Huo Q."/>
            <person name="Li W."/>
            <person name="Guo W."/>
            <person name="Chen H."/>
            <person name="Zhou L."/>
            <person name="Ni X."/>
            <person name="Tian J."/>
            <person name="Zhou Y."/>
            <person name="Sheng Y."/>
            <person name="Liu T."/>
            <person name="Pan Y."/>
            <person name="Xia L."/>
            <person name="Li J."/>
            <person name="Zhao F."/>
            <person name="Cao W."/>
        </authorList>
    </citation>
    <scope>NUCLEOTIDE SEQUENCE</scope>
    <source>
        <strain evidence="1">Hyas-2018</strain>
    </source>
</reference>
<proteinExistence type="predicted"/>
<gene>
    <name evidence="1" type="ORF">HPB50_014381</name>
</gene>
<accession>A0ACB7SHC7</accession>
<name>A0ACB7SHC7_HYAAI</name>
<evidence type="ECO:0000313" key="1">
    <source>
        <dbReference type="EMBL" id="KAH6933351.1"/>
    </source>
</evidence>
<dbReference type="EMBL" id="CM023484">
    <property type="protein sequence ID" value="KAH6933351.1"/>
    <property type="molecule type" value="Genomic_DNA"/>
</dbReference>
<evidence type="ECO:0000313" key="2">
    <source>
        <dbReference type="Proteomes" id="UP000821845"/>
    </source>
</evidence>
<dbReference type="Proteomes" id="UP000821845">
    <property type="component" value="Chromosome 4"/>
</dbReference>
<protein>
    <submittedName>
        <fullName evidence="1">Uncharacterized protein</fullName>
    </submittedName>
</protein>
<comment type="caution">
    <text evidence="1">The sequence shown here is derived from an EMBL/GenBank/DDBJ whole genome shotgun (WGS) entry which is preliminary data.</text>
</comment>
<keyword evidence="2" id="KW-1185">Reference proteome</keyword>